<accession>A0AAV0XEE0</accession>
<reference evidence="1 2" key="1">
    <citation type="submission" date="2023-01" db="EMBL/GenBank/DDBJ databases">
        <authorList>
            <person name="Whitehead M."/>
        </authorList>
    </citation>
    <scope>NUCLEOTIDE SEQUENCE [LARGE SCALE GENOMIC DNA]</scope>
</reference>
<gene>
    <name evidence="1" type="ORF">MEUPH1_LOCUS20823</name>
</gene>
<dbReference type="Proteomes" id="UP001160148">
    <property type="component" value="Unassembled WGS sequence"/>
</dbReference>
<name>A0AAV0XEE0_9HEMI</name>
<dbReference type="EMBL" id="CARXXK010000004">
    <property type="protein sequence ID" value="CAI6366213.1"/>
    <property type="molecule type" value="Genomic_DNA"/>
</dbReference>
<protein>
    <submittedName>
        <fullName evidence="1">Uncharacterized protein</fullName>
    </submittedName>
</protein>
<sequence>MWQGLTFGTRKQSSPARGTWNFRNHPKFHARWHGSLAKWQVVHGGDVRQRGPGGIVRRGGHSCVGQLVDADGRSPVSFGHLMWGGRYPFFCGASS</sequence>
<keyword evidence="2" id="KW-1185">Reference proteome</keyword>
<organism evidence="1 2">
    <name type="scientific">Macrosiphum euphorbiae</name>
    <name type="common">potato aphid</name>
    <dbReference type="NCBI Taxonomy" id="13131"/>
    <lineage>
        <taxon>Eukaryota</taxon>
        <taxon>Metazoa</taxon>
        <taxon>Ecdysozoa</taxon>
        <taxon>Arthropoda</taxon>
        <taxon>Hexapoda</taxon>
        <taxon>Insecta</taxon>
        <taxon>Pterygota</taxon>
        <taxon>Neoptera</taxon>
        <taxon>Paraneoptera</taxon>
        <taxon>Hemiptera</taxon>
        <taxon>Sternorrhyncha</taxon>
        <taxon>Aphidomorpha</taxon>
        <taxon>Aphidoidea</taxon>
        <taxon>Aphididae</taxon>
        <taxon>Macrosiphini</taxon>
        <taxon>Macrosiphum</taxon>
    </lineage>
</organism>
<dbReference type="AlphaFoldDB" id="A0AAV0XEE0"/>
<evidence type="ECO:0000313" key="2">
    <source>
        <dbReference type="Proteomes" id="UP001160148"/>
    </source>
</evidence>
<proteinExistence type="predicted"/>
<evidence type="ECO:0000313" key="1">
    <source>
        <dbReference type="EMBL" id="CAI6366213.1"/>
    </source>
</evidence>
<comment type="caution">
    <text evidence="1">The sequence shown here is derived from an EMBL/GenBank/DDBJ whole genome shotgun (WGS) entry which is preliminary data.</text>
</comment>